<feature type="region of interest" description="Disordered" evidence="1">
    <location>
        <begin position="588"/>
        <end position="661"/>
    </location>
</feature>
<dbReference type="EMBL" id="CAUYUJ010016909">
    <property type="protein sequence ID" value="CAK0869974.1"/>
    <property type="molecule type" value="Genomic_DNA"/>
</dbReference>
<feature type="transmembrane region" description="Helical" evidence="2">
    <location>
        <begin position="507"/>
        <end position="533"/>
    </location>
</feature>
<keyword evidence="2" id="KW-0812">Transmembrane</keyword>
<comment type="caution">
    <text evidence="3">The sequence shown here is derived from an EMBL/GenBank/DDBJ whole genome shotgun (WGS) entry which is preliminary data.</text>
</comment>
<keyword evidence="2" id="KW-0472">Membrane</keyword>
<gene>
    <name evidence="3" type="ORF">PCOR1329_LOCUS56189</name>
</gene>
<feature type="transmembrane region" description="Helical" evidence="2">
    <location>
        <begin position="376"/>
        <end position="395"/>
    </location>
</feature>
<organism evidence="3 4">
    <name type="scientific">Prorocentrum cordatum</name>
    <dbReference type="NCBI Taxonomy" id="2364126"/>
    <lineage>
        <taxon>Eukaryota</taxon>
        <taxon>Sar</taxon>
        <taxon>Alveolata</taxon>
        <taxon>Dinophyceae</taxon>
        <taxon>Prorocentrales</taxon>
        <taxon>Prorocentraceae</taxon>
        <taxon>Prorocentrum</taxon>
    </lineage>
</organism>
<feature type="transmembrane region" description="Helical" evidence="2">
    <location>
        <begin position="470"/>
        <end position="487"/>
    </location>
</feature>
<feature type="transmembrane region" description="Helical" evidence="2">
    <location>
        <begin position="407"/>
        <end position="425"/>
    </location>
</feature>
<proteinExistence type="predicted"/>
<protein>
    <recommendedName>
        <fullName evidence="5">TRP C-terminal domain-containing protein</fullName>
    </recommendedName>
</protein>
<evidence type="ECO:0000256" key="2">
    <source>
        <dbReference type="SAM" id="Phobius"/>
    </source>
</evidence>
<accession>A0ABN9VAJ7</accession>
<feature type="compositionally biased region" description="Acidic residues" evidence="1">
    <location>
        <begin position="598"/>
        <end position="615"/>
    </location>
</feature>
<evidence type="ECO:0008006" key="5">
    <source>
        <dbReference type="Google" id="ProtNLM"/>
    </source>
</evidence>
<keyword evidence="4" id="KW-1185">Reference proteome</keyword>
<keyword evidence="2" id="KW-1133">Transmembrane helix</keyword>
<sequence length="681" mass="73434">MCDRSAAAGGVPDLGMAREGGAFLRPVRSAEARRASRAWARWSADRAVAKRVEELQAVRGQLAAAEAALDYIVGDAEMAQRLRALLPAFVATLHGMEPTWLEKLRRNVALHAEALEIDVALAGARELRRAQRGPRLEVRRAGVGRAPTSLSADAAEFVPGTWELLPVGPSVHVVQEDSEIHELSDAEASQFPVLGSHPPSTDGSEGGAAAQFPVLGSHPPSTDGSEGGAAEAGVSATDADLAVVQQLHAQTVGAISAKRISRRRKLYPQPFRWKLARLEREGWPVTVETKDPAKCKLKVVLHPGGATTSATTRAMAMRMVDLVSTLAILRWSRGGMYLVSNRLALFMVALVDPMRWSFAACLVVMMSFSFLQVARIVLIIFSFLGVARIIFIFSFLRVTTIFSHVRIFQRIINFARIFLISFSFLEGHDHFALPGVLRMIFVPFQAKGLPSGRGRSIPSLLMYPLVKHMSSLLVMMVSIVGLLRFAFSMKVSMMSLATSVVLMTVRIVRILVHMFFVLLRIVRLIVCILLAAVRIAISRAGDQRALAERAEALRAYLLRGGPPRRFGARTAEDPATAAVQYGVAGRGEASGGSLELPPETDEELCAADSEDEEGSEGARPLPAGAARSPAGGEGGHLGSELAQAPRRRDQHGPDASLRGALRLLRRAAGEALARPRAAAPA</sequence>
<evidence type="ECO:0000313" key="3">
    <source>
        <dbReference type="EMBL" id="CAK0869974.1"/>
    </source>
</evidence>
<evidence type="ECO:0000256" key="1">
    <source>
        <dbReference type="SAM" id="MobiDB-lite"/>
    </source>
</evidence>
<feature type="region of interest" description="Disordered" evidence="1">
    <location>
        <begin position="191"/>
        <end position="233"/>
    </location>
</feature>
<dbReference type="Proteomes" id="UP001189429">
    <property type="component" value="Unassembled WGS sequence"/>
</dbReference>
<evidence type="ECO:0000313" key="4">
    <source>
        <dbReference type="Proteomes" id="UP001189429"/>
    </source>
</evidence>
<name>A0ABN9VAJ7_9DINO</name>
<reference evidence="3" key="1">
    <citation type="submission" date="2023-10" db="EMBL/GenBank/DDBJ databases">
        <authorList>
            <person name="Chen Y."/>
            <person name="Shah S."/>
            <person name="Dougan E. K."/>
            <person name="Thang M."/>
            <person name="Chan C."/>
        </authorList>
    </citation>
    <scope>NUCLEOTIDE SEQUENCE [LARGE SCALE GENOMIC DNA]</scope>
</reference>